<evidence type="ECO:0000313" key="2">
    <source>
        <dbReference type="EMBL" id="RWX49897.1"/>
    </source>
</evidence>
<dbReference type="GO" id="GO:0006310">
    <property type="term" value="P:DNA recombination"/>
    <property type="evidence" value="ECO:0007669"/>
    <property type="project" value="InterPro"/>
</dbReference>
<accession>A0A3S3R1A2</accession>
<gene>
    <name evidence="1" type="ORF">VT99_11503</name>
    <name evidence="2" type="ORF">VU00_11941</name>
</gene>
<proteinExistence type="predicted"/>
<dbReference type="Proteomes" id="UP000287615">
    <property type="component" value="Unassembled WGS sequence"/>
</dbReference>
<reference evidence="3 4" key="1">
    <citation type="submission" date="2017-01" db="EMBL/GenBank/DDBJ databases">
        <title>The cable genome- insights into the physiology and evolution of filamentous bacteria capable of sulfide oxidation via long distance electron transfer.</title>
        <authorList>
            <person name="Schreiber L."/>
            <person name="Bjerg J.T."/>
            <person name="Boggild A."/>
            <person name="Van De Vossenberg J."/>
            <person name="Meysman F."/>
            <person name="Nielsen L.P."/>
            <person name="Schramm A."/>
            <person name="Kjeldsen K.U."/>
        </authorList>
    </citation>
    <scope>NUCLEOTIDE SEQUENCE [LARGE SCALE GENOMIC DNA]</scope>
    <source>
        <strain evidence="1">A2</strain>
        <strain evidence="2">A3</strain>
    </source>
</reference>
<comment type="caution">
    <text evidence="1">The sequence shown here is derived from an EMBL/GenBank/DDBJ whole genome shotgun (WGS) entry which is preliminary data.</text>
</comment>
<keyword evidence="1" id="KW-0378">Hydrolase</keyword>
<dbReference type="GO" id="GO:0004527">
    <property type="term" value="F:exonuclease activity"/>
    <property type="evidence" value="ECO:0007669"/>
    <property type="project" value="UniProtKB-KW"/>
</dbReference>
<dbReference type="EMBL" id="MTKQ01000150">
    <property type="protein sequence ID" value="RWX47753.1"/>
    <property type="molecule type" value="Genomic_DNA"/>
</dbReference>
<dbReference type="EMBL" id="MTKR01000194">
    <property type="protein sequence ID" value="RWX49897.1"/>
    <property type="molecule type" value="Genomic_DNA"/>
</dbReference>
<dbReference type="Proteomes" id="UP000286862">
    <property type="component" value="Unassembled WGS sequence"/>
</dbReference>
<evidence type="ECO:0000313" key="4">
    <source>
        <dbReference type="Proteomes" id="UP000287615"/>
    </source>
</evidence>
<protein>
    <submittedName>
        <fullName evidence="1">Putative exonuclease, RdgC</fullName>
    </submittedName>
</protein>
<evidence type="ECO:0000313" key="1">
    <source>
        <dbReference type="EMBL" id="RWX47753.1"/>
    </source>
</evidence>
<name>A0A3S3R1A2_9BACT</name>
<dbReference type="InterPro" id="IPR007476">
    <property type="entry name" value="RdgC"/>
</dbReference>
<evidence type="ECO:0000313" key="3">
    <source>
        <dbReference type="Proteomes" id="UP000286862"/>
    </source>
</evidence>
<keyword evidence="1" id="KW-0269">Exonuclease</keyword>
<dbReference type="AlphaFoldDB" id="A0A3S3R1A2"/>
<dbReference type="Pfam" id="PF04381">
    <property type="entry name" value="RdgC"/>
    <property type="match status" value="1"/>
</dbReference>
<keyword evidence="1" id="KW-0540">Nuclease</keyword>
<organism evidence="1 3">
    <name type="scientific">Candidatus Electrothrix marina</name>
    <dbReference type="NCBI Taxonomy" id="1859130"/>
    <lineage>
        <taxon>Bacteria</taxon>
        <taxon>Pseudomonadati</taxon>
        <taxon>Thermodesulfobacteriota</taxon>
        <taxon>Desulfobulbia</taxon>
        <taxon>Desulfobulbales</taxon>
        <taxon>Desulfobulbaceae</taxon>
        <taxon>Candidatus Electrothrix</taxon>
    </lineage>
</organism>
<sequence length="201" mass="22989">MGLLSGSASFTRFTVEGEVPENFWDFVAQRVTEHSFQDIDDTIDEHSIGWVSVVDMFDSDFAFSSYAAGDYVVLSMRVDERKCSPAVLRKFTAKEESRLKQEQGVRRLSRNVRLEIKERIRAEMVRKSPPIPAVYDLCWNLSNNTLLFFSNSRKALALLEDLFRETFELSLIMQIPWNNALQLTDSATAEKLADLQPALLI</sequence>